<feature type="binding site" evidence="10">
    <location>
        <begin position="155"/>
        <end position="158"/>
    </location>
    <ligand>
        <name>substrate</name>
    </ligand>
</feature>
<organism evidence="12 13">
    <name type="scientific">Oceanisphaera profunda</name>
    <dbReference type="NCBI Taxonomy" id="1416627"/>
    <lineage>
        <taxon>Bacteria</taxon>
        <taxon>Pseudomonadati</taxon>
        <taxon>Pseudomonadota</taxon>
        <taxon>Gammaproteobacteria</taxon>
        <taxon>Aeromonadales</taxon>
        <taxon>Aeromonadaceae</taxon>
        <taxon>Oceanisphaera</taxon>
    </lineage>
</organism>
<dbReference type="SUPFAM" id="SSF52972">
    <property type="entry name" value="ITPase-like"/>
    <property type="match status" value="1"/>
</dbReference>
<dbReference type="Pfam" id="PF01725">
    <property type="entry name" value="Ham1p_like"/>
    <property type="match status" value="1"/>
</dbReference>
<dbReference type="InterPro" id="IPR029001">
    <property type="entry name" value="ITPase-like_fam"/>
</dbReference>
<dbReference type="KEGG" id="opf:CBP31_04970"/>
<dbReference type="HAMAP" id="MF_01405">
    <property type="entry name" value="Non_canon_purine_NTPase"/>
    <property type="match status" value="1"/>
</dbReference>
<dbReference type="GO" id="GO:0036220">
    <property type="term" value="F:ITP diphosphatase activity"/>
    <property type="evidence" value="ECO:0007669"/>
    <property type="project" value="UniProtKB-UniRule"/>
</dbReference>
<dbReference type="GO" id="GO:0046872">
    <property type="term" value="F:metal ion binding"/>
    <property type="evidence" value="ECO:0007669"/>
    <property type="project" value="UniProtKB-KW"/>
</dbReference>
<dbReference type="GO" id="GO:0009146">
    <property type="term" value="P:purine nucleoside triphosphate catabolic process"/>
    <property type="evidence" value="ECO:0007669"/>
    <property type="project" value="UniProtKB-UniRule"/>
</dbReference>
<dbReference type="PANTHER" id="PTHR11067:SF9">
    <property type="entry name" value="INOSINE TRIPHOSPHATE PYROPHOSPHATASE"/>
    <property type="match status" value="1"/>
</dbReference>
<reference evidence="12 13" key="1">
    <citation type="journal article" date="2014" name="Int. J. Syst. Evol. Microbiol.">
        <title>Oceanisphaera profunda sp. nov., a marine bacterium isolated from deep-sea sediment, and emended description of the genus Oceanisphaera.</title>
        <authorList>
            <person name="Xu Z."/>
            <person name="Zhang X.Y."/>
            <person name="Su H.N."/>
            <person name="Yu Z.C."/>
            <person name="Liu C."/>
            <person name="Li H."/>
            <person name="Chen X.L."/>
            <person name="Song X.Y."/>
            <person name="Xie B.B."/>
            <person name="Qin Q.L."/>
            <person name="Zhou B.C."/>
            <person name="Shi M."/>
            <person name="Huang Y."/>
            <person name="Zhang Y.Z."/>
        </authorList>
    </citation>
    <scope>NUCLEOTIDE SEQUENCE [LARGE SCALE GENOMIC DNA]</scope>
    <source>
        <strain evidence="12 13">SM1222</strain>
    </source>
</reference>
<dbReference type="NCBIfam" id="TIGR00042">
    <property type="entry name" value="RdgB/HAM1 family non-canonical purine NTP pyrophosphatase"/>
    <property type="match status" value="1"/>
</dbReference>
<dbReference type="InterPro" id="IPR002637">
    <property type="entry name" value="RdgB/HAM1"/>
</dbReference>
<keyword evidence="6 10" id="KW-0460">Magnesium</keyword>
<dbReference type="GO" id="GO:0000166">
    <property type="term" value="F:nucleotide binding"/>
    <property type="evidence" value="ECO:0007669"/>
    <property type="project" value="UniProtKB-KW"/>
</dbReference>
<dbReference type="EMBL" id="CP021377">
    <property type="protein sequence ID" value="ART82053.1"/>
    <property type="molecule type" value="Genomic_DNA"/>
</dbReference>
<feature type="binding site" evidence="10">
    <location>
        <position position="70"/>
    </location>
    <ligand>
        <name>Mg(2+)</name>
        <dbReference type="ChEBI" id="CHEBI:18420"/>
    </ligand>
</feature>
<evidence type="ECO:0000256" key="10">
    <source>
        <dbReference type="HAMAP-Rule" id="MF_01405"/>
    </source>
</evidence>
<keyword evidence="5 10" id="KW-0378">Hydrolase</keyword>
<dbReference type="FunFam" id="3.90.950.10:FF:000001">
    <property type="entry name" value="dITP/XTP pyrophosphatase"/>
    <property type="match status" value="1"/>
</dbReference>
<dbReference type="CDD" id="cd00515">
    <property type="entry name" value="HAM1"/>
    <property type="match status" value="1"/>
</dbReference>
<keyword evidence="4 10" id="KW-0547">Nucleotide-binding</keyword>
<dbReference type="InterPro" id="IPR020922">
    <property type="entry name" value="dITP/XTP_pyrophosphatase"/>
</dbReference>
<dbReference type="RefSeq" id="WP_087035141.1">
    <property type="nucleotide sequence ID" value="NZ_CP021377.1"/>
</dbReference>
<comment type="function">
    <text evidence="10">Pyrophosphatase that catalyzes the hydrolysis of nucleoside triphosphates to their monophosphate derivatives, with a high preference for the non-canonical purine nucleotides XTP (xanthosine triphosphate), dITP (deoxyinosine triphosphate) and ITP. Seems to function as a house-cleaning enzyme that removes non-canonical purine nucleotides from the nucleotide pool, thus preventing their incorporation into DNA/RNA and avoiding chromosomal lesions.</text>
</comment>
<evidence type="ECO:0000256" key="11">
    <source>
        <dbReference type="RuleBase" id="RU003781"/>
    </source>
</evidence>
<dbReference type="GO" id="GO:0009117">
    <property type="term" value="P:nucleotide metabolic process"/>
    <property type="evidence" value="ECO:0007669"/>
    <property type="project" value="UniProtKB-KW"/>
</dbReference>
<proteinExistence type="inferred from homology"/>
<comment type="catalytic activity">
    <reaction evidence="9 10">
        <text>XTP + H2O = XMP + diphosphate + H(+)</text>
        <dbReference type="Rhea" id="RHEA:28610"/>
        <dbReference type="ChEBI" id="CHEBI:15377"/>
        <dbReference type="ChEBI" id="CHEBI:15378"/>
        <dbReference type="ChEBI" id="CHEBI:33019"/>
        <dbReference type="ChEBI" id="CHEBI:57464"/>
        <dbReference type="ChEBI" id="CHEBI:61314"/>
        <dbReference type="EC" id="3.6.1.66"/>
    </reaction>
</comment>
<evidence type="ECO:0000256" key="4">
    <source>
        <dbReference type="ARBA" id="ARBA00022741"/>
    </source>
</evidence>
<feature type="binding site" evidence="10">
    <location>
        <begin position="183"/>
        <end position="184"/>
    </location>
    <ligand>
        <name>substrate</name>
    </ligand>
</feature>
<dbReference type="OrthoDB" id="9807456at2"/>
<evidence type="ECO:0000313" key="13">
    <source>
        <dbReference type="Proteomes" id="UP000243937"/>
    </source>
</evidence>
<evidence type="ECO:0000256" key="1">
    <source>
        <dbReference type="ARBA" id="ARBA00008023"/>
    </source>
</evidence>
<keyword evidence="3 10" id="KW-0479">Metal-binding</keyword>
<comment type="caution">
    <text evidence="10">Lacks conserved residue(s) required for the propagation of feature annotation.</text>
</comment>
<comment type="catalytic activity">
    <reaction evidence="8 10">
        <text>dITP + H2O = dIMP + diphosphate + H(+)</text>
        <dbReference type="Rhea" id="RHEA:28342"/>
        <dbReference type="ChEBI" id="CHEBI:15377"/>
        <dbReference type="ChEBI" id="CHEBI:15378"/>
        <dbReference type="ChEBI" id="CHEBI:33019"/>
        <dbReference type="ChEBI" id="CHEBI:61194"/>
        <dbReference type="ChEBI" id="CHEBI:61382"/>
        <dbReference type="EC" id="3.6.1.66"/>
    </reaction>
</comment>
<dbReference type="Proteomes" id="UP000243937">
    <property type="component" value="Chromosome"/>
</dbReference>
<evidence type="ECO:0000256" key="9">
    <source>
        <dbReference type="ARBA" id="ARBA00052017"/>
    </source>
</evidence>
<dbReference type="GO" id="GO:0035870">
    <property type="term" value="F:dITP diphosphatase activity"/>
    <property type="evidence" value="ECO:0007669"/>
    <property type="project" value="UniProtKB-UniRule"/>
</dbReference>
<evidence type="ECO:0000256" key="7">
    <source>
        <dbReference type="ARBA" id="ARBA00023080"/>
    </source>
</evidence>
<evidence type="ECO:0000256" key="3">
    <source>
        <dbReference type="ARBA" id="ARBA00022723"/>
    </source>
</evidence>
<dbReference type="GO" id="GO:0005829">
    <property type="term" value="C:cytosol"/>
    <property type="evidence" value="ECO:0007669"/>
    <property type="project" value="TreeGrafter"/>
</dbReference>
<evidence type="ECO:0000256" key="8">
    <source>
        <dbReference type="ARBA" id="ARBA00051875"/>
    </source>
</evidence>
<dbReference type="GO" id="GO:0017111">
    <property type="term" value="F:ribonucleoside triphosphate phosphatase activity"/>
    <property type="evidence" value="ECO:0007669"/>
    <property type="project" value="InterPro"/>
</dbReference>
<evidence type="ECO:0000313" key="12">
    <source>
        <dbReference type="EMBL" id="ART82053.1"/>
    </source>
</evidence>
<feature type="active site" description="Proton acceptor" evidence="10">
    <location>
        <position position="70"/>
    </location>
</feature>
<dbReference type="EC" id="3.6.1.66" evidence="10"/>
<keyword evidence="13" id="KW-1185">Reference proteome</keyword>
<gene>
    <name evidence="12" type="ORF">CBP31_04970</name>
</gene>
<accession>A0A1Y0D3E8</accession>
<comment type="similarity">
    <text evidence="1 10 11">Belongs to the HAM1 NTPase family.</text>
</comment>
<evidence type="ECO:0000256" key="5">
    <source>
        <dbReference type="ARBA" id="ARBA00022801"/>
    </source>
</evidence>
<sequence length="228" mass="24637">MSKQIVLASGNAKKVAELQSLLGELHMTVTPQTELGVSDAIEVGTTFVENAITKARHAAVKTGLPAIADDSGISVAALDGRPGVYSARFAGEHATDQQNLELLLSELNGVPRAQRQATFWCVLVYMRHADDPTPLICSGSWTGEITTSAQGTQGFGYDPIFWVEEAGKTAAELSSAEKNHLSHRGKALRQLQALLLEDLKLEDLKLEDKSQQDLTQQAPLQTPFKESN</sequence>
<evidence type="ECO:0000256" key="6">
    <source>
        <dbReference type="ARBA" id="ARBA00022842"/>
    </source>
</evidence>
<dbReference type="Gene3D" id="3.90.950.10">
    <property type="match status" value="1"/>
</dbReference>
<dbReference type="PANTHER" id="PTHR11067">
    <property type="entry name" value="INOSINE TRIPHOSPHATE PYROPHOSPHATASE/HAM1 PROTEIN"/>
    <property type="match status" value="1"/>
</dbReference>
<name>A0A1Y0D3E8_9GAMM</name>
<protein>
    <recommendedName>
        <fullName evidence="10">dITP/XTP pyrophosphatase</fullName>
        <ecNumber evidence="10">3.6.1.66</ecNumber>
    </recommendedName>
    <alternativeName>
        <fullName evidence="10">Non-canonical purine NTP pyrophosphatase</fullName>
    </alternativeName>
    <alternativeName>
        <fullName evidence="10">Non-standard purine NTP pyrophosphatase</fullName>
    </alternativeName>
    <alternativeName>
        <fullName evidence="10">Nucleoside-triphosphate diphosphatase</fullName>
    </alternativeName>
    <alternativeName>
        <fullName evidence="10">Nucleoside-triphosphate pyrophosphatase</fullName>
        <shortName evidence="10">NTPase</shortName>
    </alternativeName>
</protein>
<feature type="binding site" evidence="10">
    <location>
        <begin position="9"/>
        <end position="14"/>
    </location>
    <ligand>
        <name>substrate</name>
    </ligand>
</feature>
<keyword evidence="7 10" id="KW-0546">Nucleotide metabolism</keyword>
<dbReference type="AlphaFoldDB" id="A0A1Y0D3E8"/>
<comment type="cofactor">
    <cofactor evidence="10">
        <name>Mg(2+)</name>
        <dbReference type="ChEBI" id="CHEBI:18420"/>
    </cofactor>
    <text evidence="10">Binds 1 Mg(2+) ion per subunit.</text>
</comment>
<comment type="subunit">
    <text evidence="2 10">Homodimer.</text>
</comment>
<evidence type="ECO:0000256" key="2">
    <source>
        <dbReference type="ARBA" id="ARBA00011738"/>
    </source>
</evidence>
<dbReference type="GO" id="GO:0036222">
    <property type="term" value="F:XTP diphosphatase activity"/>
    <property type="evidence" value="ECO:0007669"/>
    <property type="project" value="UniProtKB-UniRule"/>
</dbReference>
<feature type="binding site" evidence="10">
    <location>
        <position position="71"/>
    </location>
    <ligand>
        <name>substrate</name>
    </ligand>
</feature>
<comment type="catalytic activity">
    <reaction evidence="10">
        <text>ITP + H2O = IMP + diphosphate + H(+)</text>
        <dbReference type="Rhea" id="RHEA:29399"/>
        <dbReference type="ChEBI" id="CHEBI:15377"/>
        <dbReference type="ChEBI" id="CHEBI:15378"/>
        <dbReference type="ChEBI" id="CHEBI:33019"/>
        <dbReference type="ChEBI" id="CHEBI:58053"/>
        <dbReference type="ChEBI" id="CHEBI:61402"/>
        <dbReference type="EC" id="3.6.1.66"/>
    </reaction>
</comment>
<feature type="binding site" evidence="10">
    <location>
        <position position="178"/>
    </location>
    <ligand>
        <name>substrate</name>
    </ligand>
</feature>